<accession>A0AAV2VZ76</accession>
<dbReference type="SUPFAM" id="SSF48498">
    <property type="entry name" value="Tetracyclin repressor-like, C-terminal domain"/>
    <property type="match status" value="1"/>
</dbReference>
<evidence type="ECO:0000313" key="4">
    <source>
        <dbReference type="EMBL" id="CCO49706.1"/>
    </source>
</evidence>
<keyword evidence="1 2" id="KW-0238">DNA-binding</keyword>
<dbReference type="InterPro" id="IPR050109">
    <property type="entry name" value="HTH-type_TetR-like_transc_reg"/>
</dbReference>
<dbReference type="Gene3D" id="1.10.10.60">
    <property type="entry name" value="Homeodomain-like"/>
    <property type="match status" value="1"/>
</dbReference>
<protein>
    <submittedName>
        <fullName evidence="4">Transcriptional regulator, TetR family</fullName>
    </submittedName>
</protein>
<feature type="domain" description="HTH tetR-type" evidence="3">
    <location>
        <begin position="6"/>
        <end position="66"/>
    </location>
</feature>
<evidence type="ECO:0000256" key="1">
    <source>
        <dbReference type="ARBA" id="ARBA00023125"/>
    </source>
</evidence>
<dbReference type="InterPro" id="IPR013573">
    <property type="entry name" value="Tscrpt_reg_YcdC_C"/>
</dbReference>
<dbReference type="PRINTS" id="PR00455">
    <property type="entry name" value="HTHTETR"/>
</dbReference>
<dbReference type="InterPro" id="IPR001647">
    <property type="entry name" value="HTH_TetR"/>
</dbReference>
<dbReference type="Pfam" id="PF08362">
    <property type="entry name" value="TetR_C_3"/>
    <property type="match status" value="1"/>
</dbReference>
<dbReference type="AlphaFoldDB" id="A0AAV2VZ76"/>
<dbReference type="PANTHER" id="PTHR30328">
    <property type="entry name" value="TRANSCRIPTIONAL REPRESSOR"/>
    <property type="match status" value="1"/>
</dbReference>
<feature type="DNA-binding region" description="H-T-H motif" evidence="2">
    <location>
        <begin position="29"/>
        <end position="48"/>
    </location>
</feature>
<proteinExistence type="predicted"/>
<dbReference type="PANTHER" id="PTHR30328:SF54">
    <property type="entry name" value="HTH-TYPE TRANSCRIPTIONAL REPRESSOR SCO4008"/>
    <property type="match status" value="1"/>
</dbReference>
<dbReference type="InterPro" id="IPR036271">
    <property type="entry name" value="Tet_transcr_reg_TetR-rel_C_sf"/>
</dbReference>
<reference evidence="4 5" key="1">
    <citation type="journal article" date="2013" name="ISME J.">
        <title>Comparative genomics of pathogenic lineages of Vibrio nigripulchritudo identifies virulence-associated traits.</title>
        <authorList>
            <person name="Goudenege D."/>
            <person name="Labreuche Y."/>
            <person name="Krin E."/>
            <person name="Ansquer D."/>
            <person name="Mangenot S."/>
            <person name="Calteau A."/>
            <person name="Medigue C."/>
            <person name="Mazel D."/>
            <person name="Polz M.F."/>
            <person name="Le Roux F."/>
        </authorList>
    </citation>
    <scope>NUCLEOTIDE SEQUENCE [LARGE SCALE GENOMIC DNA]</scope>
    <source>
        <strain evidence="4 5">SOn1</strain>
    </source>
</reference>
<name>A0AAV2VZ76_9VIBR</name>
<evidence type="ECO:0000313" key="5">
    <source>
        <dbReference type="Proteomes" id="UP000018211"/>
    </source>
</evidence>
<dbReference type="GO" id="GO:0045892">
    <property type="term" value="P:negative regulation of DNA-templated transcription"/>
    <property type="evidence" value="ECO:0007669"/>
    <property type="project" value="InterPro"/>
</dbReference>
<dbReference type="Pfam" id="PF00440">
    <property type="entry name" value="TetR_N"/>
    <property type="match status" value="1"/>
</dbReference>
<dbReference type="Gene3D" id="1.10.357.10">
    <property type="entry name" value="Tetracycline Repressor, domain 2"/>
    <property type="match status" value="1"/>
</dbReference>
<evidence type="ECO:0000256" key="2">
    <source>
        <dbReference type="PROSITE-ProRule" id="PRU00335"/>
    </source>
</evidence>
<dbReference type="GO" id="GO:0003677">
    <property type="term" value="F:DNA binding"/>
    <property type="evidence" value="ECO:0007669"/>
    <property type="project" value="UniProtKB-UniRule"/>
</dbReference>
<dbReference type="Proteomes" id="UP000018211">
    <property type="component" value="Unassembled WGS sequence"/>
</dbReference>
<comment type="caution">
    <text evidence="4">The sequence shown here is derived from an EMBL/GenBank/DDBJ whole genome shotgun (WGS) entry which is preliminary data.</text>
</comment>
<evidence type="ECO:0000259" key="3">
    <source>
        <dbReference type="PROSITE" id="PS50977"/>
    </source>
</evidence>
<gene>
    <name evidence="4" type="ORF">VIBNISOn1_850044</name>
</gene>
<dbReference type="InterPro" id="IPR009057">
    <property type="entry name" value="Homeodomain-like_sf"/>
</dbReference>
<dbReference type="RefSeq" id="WP_022561661.1">
    <property type="nucleotide sequence ID" value="NZ_LK391965.1"/>
</dbReference>
<dbReference type="SUPFAM" id="SSF46689">
    <property type="entry name" value="Homeodomain-like"/>
    <property type="match status" value="1"/>
</dbReference>
<dbReference type="EMBL" id="CAOF01000181">
    <property type="protein sequence ID" value="CCO49706.1"/>
    <property type="molecule type" value="Genomic_DNA"/>
</dbReference>
<dbReference type="PROSITE" id="PS50977">
    <property type="entry name" value="HTH_TETR_2"/>
    <property type="match status" value="1"/>
</dbReference>
<organism evidence="4 5">
    <name type="scientific">Vibrio nigripulchritudo SOn1</name>
    <dbReference type="NCBI Taxonomy" id="1238450"/>
    <lineage>
        <taxon>Bacteria</taxon>
        <taxon>Pseudomonadati</taxon>
        <taxon>Pseudomonadota</taxon>
        <taxon>Gammaproteobacteria</taxon>
        <taxon>Vibrionales</taxon>
        <taxon>Vibrionaceae</taxon>
        <taxon>Vibrio</taxon>
    </lineage>
</organism>
<sequence length="207" mass="23305">MSRIRKKNHDLIISVASECFAQNGYEATKIIDIAKAAEVPKANVFYYFSNKEKLYDAVLNTITKPLLDASKPLEELTDPVEALTQYIHTKLSISRDHPNASKVFANEVMSGGKMLPKEVSEKLLQQSRDMVEKFSDWVESGLMDEVSPHHLMFMLWASTQTYADFSWQICTVMNKTELEEADFEQAASFIAQMVIKGCGLRSAPAIS</sequence>